<name>A0AAD7CVL0_MYCRO</name>
<proteinExistence type="predicted"/>
<gene>
    <name evidence="1" type="ORF">B0H17DRAFT_1143487</name>
</gene>
<dbReference type="Proteomes" id="UP001221757">
    <property type="component" value="Unassembled WGS sequence"/>
</dbReference>
<dbReference type="EMBL" id="JARKIE010000218">
    <property type="protein sequence ID" value="KAJ7664908.1"/>
    <property type="molecule type" value="Genomic_DNA"/>
</dbReference>
<sequence length="232" mass="25788">MARSDLNSLRLRHSLAYSSILAGGEPDLVFVVQDSCGFLVDFVGAAIVHRYCDAYPAGSAAHRHAFKFRIVGIPTSIATSAASASDSLDIISSVLPGLHIFDSTTLCDIRPPTDSNRHFVWGIDRRHPRRSRCHYQFTYKFAGGLRVLFGVSHSIATTFASEHTSEFIFDTDHANQYLSFGQFGQHEYALDWRLCNGHRDTVLHSPNPLSSSTKTTSAKIVTQSTSRLRQLW</sequence>
<keyword evidence="2" id="KW-1185">Reference proteome</keyword>
<evidence type="ECO:0000313" key="1">
    <source>
        <dbReference type="EMBL" id="KAJ7664908.1"/>
    </source>
</evidence>
<reference evidence="1" key="1">
    <citation type="submission" date="2023-03" db="EMBL/GenBank/DDBJ databases">
        <title>Massive genome expansion in bonnet fungi (Mycena s.s.) driven by repeated elements and novel gene families across ecological guilds.</title>
        <authorList>
            <consortium name="Lawrence Berkeley National Laboratory"/>
            <person name="Harder C.B."/>
            <person name="Miyauchi S."/>
            <person name="Viragh M."/>
            <person name="Kuo A."/>
            <person name="Thoen E."/>
            <person name="Andreopoulos B."/>
            <person name="Lu D."/>
            <person name="Skrede I."/>
            <person name="Drula E."/>
            <person name="Henrissat B."/>
            <person name="Morin E."/>
            <person name="Kohler A."/>
            <person name="Barry K."/>
            <person name="LaButti K."/>
            <person name="Morin E."/>
            <person name="Salamov A."/>
            <person name="Lipzen A."/>
            <person name="Mereny Z."/>
            <person name="Hegedus B."/>
            <person name="Baldrian P."/>
            <person name="Stursova M."/>
            <person name="Weitz H."/>
            <person name="Taylor A."/>
            <person name="Grigoriev I.V."/>
            <person name="Nagy L.G."/>
            <person name="Martin F."/>
            <person name="Kauserud H."/>
        </authorList>
    </citation>
    <scope>NUCLEOTIDE SEQUENCE</scope>
    <source>
        <strain evidence="1">CBHHK067</strain>
    </source>
</reference>
<organism evidence="1 2">
    <name type="scientific">Mycena rosella</name>
    <name type="common">Pink bonnet</name>
    <name type="synonym">Agaricus rosellus</name>
    <dbReference type="NCBI Taxonomy" id="1033263"/>
    <lineage>
        <taxon>Eukaryota</taxon>
        <taxon>Fungi</taxon>
        <taxon>Dikarya</taxon>
        <taxon>Basidiomycota</taxon>
        <taxon>Agaricomycotina</taxon>
        <taxon>Agaricomycetes</taxon>
        <taxon>Agaricomycetidae</taxon>
        <taxon>Agaricales</taxon>
        <taxon>Marasmiineae</taxon>
        <taxon>Mycenaceae</taxon>
        <taxon>Mycena</taxon>
    </lineage>
</organism>
<protein>
    <submittedName>
        <fullName evidence="1">Uncharacterized protein</fullName>
    </submittedName>
</protein>
<evidence type="ECO:0000313" key="2">
    <source>
        <dbReference type="Proteomes" id="UP001221757"/>
    </source>
</evidence>
<accession>A0AAD7CVL0</accession>
<comment type="caution">
    <text evidence="1">The sequence shown here is derived from an EMBL/GenBank/DDBJ whole genome shotgun (WGS) entry which is preliminary data.</text>
</comment>
<dbReference type="AlphaFoldDB" id="A0AAD7CVL0"/>